<gene>
    <name evidence="5" type="primary">glpB</name>
    <name evidence="5" type="ORF">FYJ29_05730</name>
</gene>
<dbReference type="InterPro" id="IPR009158">
    <property type="entry name" value="G3P_DH_GlpB_su"/>
</dbReference>
<dbReference type="SUPFAM" id="SSF51905">
    <property type="entry name" value="FAD/NAD(P)-binding domain"/>
    <property type="match status" value="1"/>
</dbReference>
<evidence type="ECO:0000256" key="2">
    <source>
        <dbReference type="ARBA" id="ARBA00022643"/>
    </source>
</evidence>
<keyword evidence="1" id="KW-0285">Flavoprotein</keyword>
<evidence type="ECO:0000256" key="3">
    <source>
        <dbReference type="ARBA" id="ARBA00023002"/>
    </source>
</evidence>
<evidence type="ECO:0000259" key="4">
    <source>
        <dbReference type="Pfam" id="PF00890"/>
    </source>
</evidence>
<dbReference type="EC" id="1.1.5.3" evidence="5"/>
<dbReference type="GO" id="GO:0004368">
    <property type="term" value="F:glycerol-3-phosphate dehydrogenase (quinone) activity"/>
    <property type="evidence" value="ECO:0007669"/>
    <property type="project" value="UniProtKB-EC"/>
</dbReference>
<organism evidence="5 6">
    <name type="scientific">Sodaliphilus pleomorphus</name>
    <dbReference type="NCBI Taxonomy" id="2606626"/>
    <lineage>
        <taxon>Bacteria</taxon>
        <taxon>Pseudomonadati</taxon>
        <taxon>Bacteroidota</taxon>
        <taxon>Bacteroidia</taxon>
        <taxon>Bacteroidales</taxon>
        <taxon>Muribaculaceae</taxon>
        <taxon>Sodaliphilus</taxon>
    </lineage>
</organism>
<reference evidence="5 6" key="1">
    <citation type="submission" date="2019-08" db="EMBL/GenBank/DDBJ databases">
        <title>In-depth cultivation of the pig gut microbiome towards novel bacterial diversity and tailored functional studies.</title>
        <authorList>
            <person name="Wylensek D."/>
            <person name="Hitch T.C.A."/>
            <person name="Clavel T."/>
        </authorList>
    </citation>
    <scope>NUCLEOTIDE SEQUENCE [LARGE SCALE GENOMIC DNA]</scope>
    <source>
        <strain evidence="5 6">Oil-RF-744-WCA-WT-10</strain>
    </source>
</reference>
<evidence type="ECO:0000313" key="6">
    <source>
        <dbReference type="Proteomes" id="UP000483362"/>
    </source>
</evidence>
<keyword evidence="6" id="KW-1185">Reference proteome</keyword>
<dbReference type="NCBIfam" id="TIGR03378">
    <property type="entry name" value="glycerol3P_GlpB"/>
    <property type="match status" value="1"/>
</dbReference>
<dbReference type="EMBL" id="VULT01000007">
    <property type="protein sequence ID" value="MSS17263.1"/>
    <property type="molecule type" value="Genomic_DNA"/>
</dbReference>
<feature type="domain" description="FAD-dependent oxidoreductase 2 FAD-binding" evidence="4">
    <location>
        <begin position="4"/>
        <end position="393"/>
    </location>
</feature>
<dbReference type="AlphaFoldDB" id="A0A6L5XDB1"/>
<evidence type="ECO:0000256" key="1">
    <source>
        <dbReference type="ARBA" id="ARBA00022630"/>
    </source>
</evidence>
<accession>A0A6L5XDB1</accession>
<dbReference type="RefSeq" id="WP_154327185.1">
    <property type="nucleotide sequence ID" value="NZ_CP045696.1"/>
</dbReference>
<dbReference type="InterPro" id="IPR003953">
    <property type="entry name" value="FAD-dep_OxRdtase_2_FAD-bd"/>
</dbReference>
<dbReference type="PIRSF" id="PIRSF000141">
    <property type="entry name" value="Anaerobic_G3P_dh"/>
    <property type="match status" value="1"/>
</dbReference>
<proteinExistence type="predicted"/>
<evidence type="ECO:0000313" key="5">
    <source>
        <dbReference type="EMBL" id="MSS17263.1"/>
    </source>
</evidence>
<dbReference type="InterPro" id="IPR036188">
    <property type="entry name" value="FAD/NAD-bd_sf"/>
</dbReference>
<dbReference type="Proteomes" id="UP000483362">
    <property type="component" value="Unassembled WGS sequence"/>
</dbReference>
<dbReference type="NCBIfam" id="NF003720">
    <property type="entry name" value="PRK05329.1-3"/>
    <property type="match status" value="1"/>
</dbReference>
<dbReference type="Gene3D" id="3.50.50.60">
    <property type="entry name" value="FAD/NAD(P)-binding domain"/>
    <property type="match status" value="1"/>
</dbReference>
<sequence length="413" mass="44089">MKFDTIIIGGGLAGLTAGLALLKAGQKVALVSDGQSALHFASGSFDLLGYDAQGQAVANPVEAIAQLDATHPYSKVSDIAATAQEAQQLLAECGLKTKGDAQANHYRLTPMGALKPTWLTIDDFVTLDEPATAPWKKVLVANIMGYLDFPSKFVVAGLRQLGVEVDLKAFTTPELTRARKSPSEMRATNISKVLTHPAVVAEVARELNTLATGYDAVLVPAVAGMRDGGEATSLKEQVDTPLYYVATLPPSVPGVRTQMLLNKRFAQLGGTFLTGDQVTGGKLEGDKLMSINTAKLEDTELRARNYVLATGSFLSHGLAANYERVYEPVLGLDVDYSGERKDWSRYGVFNDQPYMHFGVATDAKLHVKKDGKVINNCYAAGAVLSGNNRVKMADGAGVDMLTALQAAKNILQK</sequence>
<comment type="caution">
    <text evidence="5">The sequence shown here is derived from an EMBL/GenBank/DDBJ whole genome shotgun (WGS) entry which is preliminary data.</text>
</comment>
<dbReference type="Pfam" id="PF00890">
    <property type="entry name" value="FAD_binding_2"/>
    <property type="match status" value="1"/>
</dbReference>
<keyword evidence="3 5" id="KW-0560">Oxidoreductase</keyword>
<dbReference type="NCBIfam" id="NF003719">
    <property type="entry name" value="PRK05329.1-2"/>
    <property type="match status" value="1"/>
</dbReference>
<name>A0A6L5XDB1_9BACT</name>
<protein>
    <submittedName>
        <fullName evidence="5">Glycerol-3-phosphate dehydrogenase subunit GlpB</fullName>
        <ecNumber evidence="5">1.1.5.3</ecNumber>
    </submittedName>
</protein>
<dbReference type="GO" id="GO:0009331">
    <property type="term" value="C:glycerol-3-phosphate dehydrogenase (FAD) complex"/>
    <property type="evidence" value="ECO:0007669"/>
    <property type="project" value="InterPro"/>
</dbReference>
<keyword evidence="2" id="KW-0288">FMN</keyword>